<sequence length="527" mass="58491">MSGESETVTEETDLLLTHRASRLEDLANNALELIKINLLVLGLFTPIFSALEGGISKIGAVISSTYGAVGIFAWAVGLYICTYVFRRTRSSSIDQFSPLEDAIANDHSPEVLKKDVADGKPEYETETEDLMAILSVAVGLSLSSILLLIFAIAKTGQQSFLNETVGFSLVSVTYLIVSGRGNLVAIQSIGKQIPNPLTWAELVEYSAVEKAIRLSASITSPILGVLIIDYLLKHVRESDRESLEGADIGQESLTPEDVEEVERLAEVMNRTDQIPTTRARLLVAAKKVFDRDPFTAAQLRSALENTEIPVTNSLLERLTEGDLLGKQKQGNSVFLLNQRTDEVLIPNREKIDQELENLLDFIRDHEFADQFVDVDTIQTATEDDSTGEKVDILNSSISELEQAGVDVDSAGRLVFMNAPSRYRLTDLAHDRISSASYELTKIERQEAQQEANKRYRLMIVEPPEDSQGTIYFSEVKPGPEKEFICHLPDAEISEKEKQELTEMENGDRIEVKIRETMSGADVLEEVY</sequence>
<protein>
    <submittedName>
        <fullName evidence="2">Uncharacterized protein</fullName>
    </submittedName>
</protein>
<evidence type="ECO:0000313" key="2">
    <source>
        <dbReference type="EMBL" id="NLV02918.1"/>
    </source>
</evidence>
<proteinExistence type="predicted"/>
<keyword evidence="1" id="KW-0812">Transmembrane</keyword>
<reference evidence="2" key="1">
    <citation type="submission" date="2019-12" db="EMBL/GenBank/DDBJ databases">
        <title>Haloferax alexandrinus strain pws11.</title>
        <authorList>
            <person name="Verma D.K."/>
            <person name="Gopal K."/>
            <person name="Prasad E.S."/>
        </authorList>
    </citation>
    <scope>NUCLEOTIDE SEQUENCE</scope>
    <source>
        <strain evidence="2">Pws11</strain>
    </source>
</reference>
<name>A0A847TV52_HALVO</name>
<feature type="transmembrane region" description="Helical" evidence="1">
    <location>
        <begin position="33"/>
        <end position="51"/>
    </location>
</feature>
<dbReference type="AlphaFoldDB" id="A0A847TV52"/>
<keyword evidence="1" id="KW-0472">Membrane</keyword>
<evidence type="ECO:0000256" key="1">
    <source>
        <dbReference type="SAM" id="Phobius"/>
    </source>
</evidence>
<dbReference type="RefSeq" id="WP_170076558.1">
    <property type="nucleotide sequence ID" value="NZ_WOWC01000001.1"/>
</dbReference>
<feature type="transmembrane region" description="Helical" evidence="1">
    <location>
        <begin position="130"/>
        <end position="153"/>
    </location>
</feature>
<feature type="transmembrane region" description="Helical" evidence="1">
    <location>
        <begin position="58"/>
        <end position="85"/>
    </location>
</feature>
<comment type="caution">
    <text evidence="2">The sequence shown here is derived from an EMBL/GenBank/DDBJ whole genome shotgun (WGS) entry which is preliminary data.</text>
</comment>
<organism evidence="2 3">
    <name type="scientific">Haloferax volcanii</name>
    <name type="common">Halobacterium volcanii</name>
    <dbReference type="NCBI Taxonomy" id="2246"/>
    <lineage>
        <taxon>Archaea</taxon>
        <taxon>Methanobacteriati</taxon>
        <taxon>Methanobacteriota</taxon>
        <taxon>Stenosarchaea group</taxon>
        <taxon>Halobacteria</taxon>
        <taxon>Halobacteriales</taxon>
        <taxon>Haloferacaceae</taxon>
        <taxon>Haloferax</taxon>
    </lineage>
</organism>
<gene>
    <name evidence="2" type="ORF">GOC85_10005</name>
</gene>
<dbReference type="Proteomes" id="UP000619835">
    <property type="component" value="Unassembled WGS sequence"/>
</dbReference>
<keyword evidence="1" id="KW-1133">Transmembrane helix</keyword>
<accession>A0A847TV52</accession>
<evidence type="ECO:0000313" key="3">
    <source>
        <dbReference type="Proteomes" id="UP000619835"/>
    </source>
</evidence>
<dbReference type="EMBL" id="WOWC01000001">
    <property type="protein sequence ID" value="NLV02918.1"/>
    <property type="molecule type" value="Genomic_DNA"/>
</dbReference>